<name>A0A5N5HIG1_9ROSA</name>
<dbReference type="Gene3D" id="1.20.1080.10">
    <property type="entry name" value="Glycerol uptake facilitator protein"/>
    <property type="match status" value="1"/>
</dbReference>
<evidence type="ECO:0000256" key="6">
    <source>
        <dbReference type="RuleBase" id="RU000477"/>
    </source>
</evidence>
<dbReference type="PROSITE" id="PS00221">
    <property type="entry name" value="MIP"/>
    <property type="match status" value="1"/>
</dbReference>
<feature type="transmembrane region" description="Helical" evidence="7">
    <location>
        <begin position="201"/>
        <end position="226"/>
    </location>
</feature>
<keyword evidence="4 7" id="KW-1133">Transmembrane helix</keyword>
<keyword evidence="5 7" id="KW-0472">Membrane</keyword>
<dbReference type="EMBL" id="SMOL01000160">
    <property type="protein sequence ID" value="KAB2625280.1"/>
    <property type="molecule type" value="Genomic_DNA"/>
</dbReference>
<dbReference type="InterPro" id="IPR000425">
    <property type="entry name" value="MIP"/>
</dbReference>
<evidence type="ECO:0000256" key="2">
    <source>
        <dbReference type="ARBA" id="ARBA00022448"/>
    </source>
</evidence>
<dbReference type="InterPro" id="IPR034294">
    <property type="entry name" value="Aquaporin_transptr"/>
</dbReference>
<evidence type="ECO:0000256" key="4">
    <source>
        <dbReference type="ARBA" id="ARBA00022989"/>
    </source>
</evidence>
<feature type="transmembrane region" description="Helical" evidence="7">
    <location>
        <begin position="246"/>
        <end position="264"/>
    </location>
</feature>
<dbReference type="InterPro" id="IPR022357">
    <property type="entry name" value="MIP_CS"/>
</dbReference>
<reference evidence="8 9" key="1">
    <citation type="submission" date="2019-09" db="EMBL/GenBank/DDBJ databases">
        <authorList>
            <person name="Ou C."/>
        </authorList>
    </citation>
    <scope>NUCLEOTIDE SEQUENCE [LARGE SCALE GENOMIC DNA]</scope>
    <source>
        <strain evidence="8">S2</strain>
        <tissue evidence="8">Leaf</tissue>
    </source>
</reference>
<reference evidence="9" key="2">
    <citation type="submission" date="2019-10" db="EMBL/GenBank/DDBJ databases">
        <title>A de novo genome assembly of a pear dwarfing rootstock.</title>
        <authorList>
            <person name="Wang F."/>
            <person name="Wang J."/>
            <person name="Li S."/>
            <person name="Zhang Y."/>
            <person name="Fang M."/>
            <person name="Ma L."/>
            <person name="Zhao Y."/>
            <person name="Jiang S."/>
        </authorList>
    </citation>
    <scope>NUCLEOTIDE SEQUENCE [LARGE SCALE GENOMIC DNA]</scope>
</reference>
<evidence type="ECO:0000313" key="8">
    <source>
        <dbReference type="EMBL" id="KAB2625280.1"/>
    </source>
</evidence>
<dbReference type="SUPFAM" id="SSF81338">
    <property type="entry name" value="Aquaporin-like"/>
    <property type="match status" value="1"/>
</dbReference>
<dbReference type="Proteomes" id="UP000327157">
    <property type="component" value="Chromosome 16"/>
</dbReference>
<dbReference type="GO" id="GO:0016020">
    <property type="term" value="C:membrane"/>
    <property type="evidence" value="ECO:0007669"/>
    <property type="project" value="UniProtKB-SubCell"/>
</dbReference>
<feature type="transmembrane region" description="Helical" evidence="7">
    <location>
        <begin position="167"/>
        <end position="189"/>
    </location>
</feature>
<sequence length="381" mass="41337">MALNFECTSSFASWWETKWTKKYGGDLHEAHDRLFKHLSIKSYLSSNELEKWKEMLKATLQRWSSGKMKMSQTSSSSKKPQLNFTRLIRTQSETFSSANNFVHENLIMNGSSTNEICVSSSQTSNCTSTSGHSKDDQEMGSNAMSNGGNVLRNSTFLCFPLKMNPNLVRAVLAEMVGTFILMFCVCGIIASTQLMKGEVGLLEYAATAGLTVVVVIFSIGSISGAHVNPAVTLAFATFGHFPWSRVPLYTLAQTLGSVLATYIGRHIYGIKPDLMTTRPLQSCASAFWVELIATFMIMFLAASLTHQAQAVGHLSGFVVGIAIGLAVLITGPISGGSMNPARSLGPAIISWNFKDIWIYICGPTVGAVSDNTSAVTALQKH</sequence>
<keyword evidence="2 6" id="KW-0813">Transport</keyword>
<feature type="transmembrane region" description="Helical" evidence="7">
    <location>
        <begin position="310"/>
        <end position="333"/>
    </location>
</feature>
<evidence type="ECO:0000256" key="5">
    <source>
        <dbReference type="ARBA" id="ARBA00023136"/>
    </source>
</evidence>
<dbReference type="InterPro" id="IPR023271">
    <property type="entry name" value="Aquaporin-like"/>
</dbReference>
<dbReference type="Pfam" id="PF00230">
    <property type="entry name" value="MIP"/>
    <property type="match status" value="1"/>
</dbReference>
<comment type="caution">
    <text evidence="8">The sequence shown here is derived from an EMBL/GenBank/DDBJ whole genome shotgun (WGS) entry which is preliminary data.</text>
</comment>
<comment type="similarity">
    <text evidence="6">Belongs to the MIP/aquaporin (TC 1.A.8) family.</text>
</comment>
<dbReference type="PANTHER" id="PTHR45724">
    <property type="entry name" value="AQUAPORIN NIP2-1"/>
    <property type="match status" value="1"/>
</dbReference>
<feature type="transmembrane region" description="Helical" evidence="7">
    <location>
        <begin position="285"/>
        <end position="304"/>
    </location>
</feature>
<dbReference type="PANTHER" id="PTHR45724:SF26">
    <property type="entry name" value="AQUAPORIN NIP7-1-RELATED"/>
    <property type="match status" value="1"/>
</dbReference>
<proteinExistence type="inferred from homology"/>
<evidence type="ECO:0000256" key="1">
    <source>
        <dbReference type="ARBA" id="ARBA00004141"/>
    </source>
</evidence>
<dbReference type="GO" id="GO:0015267">
    <property type="term" value="F:channel activity"/>
    <property type="evidence" value="ECO:0007669"/>
    <property type="project" value="InterPro"/>
</dbReference>
<accession>A0A5N5HIG1</accession>
<keyword evidence="9" id="KW-1185">Reference proteome</keyword>
<dbReference type="AlphaFoldDB" id="A0A5N5HIG1"/>
<keyword evidence="3 6" id="KW-0812">Transmembrane</keyword>
<organism evidence="8 9">
    <name type="scientific">Pyrus ussuriensis x Pyrus communis</name>
    <dbReference type="NCBI Taxonomy" id="2448454"/>
    <lineage>
        <taxon>Eukaryota</taxon>
        <taxon>Viridiplantae</taxon>
        <taxon>Streptophyta</taxon>
        <taxon>Embryophyta</taxon>
        <taxon>Tracheophyta</taxon>
        <taxon>Spermatophyta</taxon>
        <taxon>Magnoliopsida</taxon>
        <taxon>eudicotyledons</taxon>
        <taxon>Gunneridae</taxon>
        <taxon>Pentapetalae</taxon>
        <taxon>rosids</taxon>
        <taxon>fabids</taxon>
        <taxon>Rosales</taxon>
        <taxon>Rosaceae</taxon>
        <taxon>Amygdaloideae</taxon>
        <taxon>Maleae</taxon>
        <taxon>Pyrus</taxon>
    </lineage>
</organism>
<evidence type="ECO:0000256" key="3">
    <source>
        <dbReference type="ARBA" id="ARBA00022692"/>
    </source>
</evidence>
<dbReference type="OrthoDB" id="3222at2759"/>
<evidence type="ECO:0000313" key="9">
    <source>
        <dbReference type="Proteomes" id="UP000327157"/>
    </source>
</evidence>
<reference evidence="8 9" key="3">
    <citation type="submission" date="2019-11" db="EMBL/GenBank/DDBJ databases">
        <title>A de novo genome assembly of a pear dwarfing rootstock.</title>
        <authorList>
            <person name="Wang F."/>
            <person name="Wang J."/>
            <person name="Li S."/>
            <person name="Zhang Y."/>
            <person name="Fang M."/>
            <person name="Ma L."/>
            <person name="Zhao Y."/>
            <person name="Jiang S."/>
        </authorList>
    </citation>
    <scope>NUCLEOTIDE SEQUENCE [LARGE SCALE GENOMIC DNA]</scope>
    <source>
        <strain evidence="8">S2</strain>
        <tissue evidence="8">Leaf</tissue>
    </source>
</reference>
<dbReference type="PRINTS" id="PR00783">
    <property type="entry name" value="MINTRINSICP"/>
</dbReference>
<comment type="subcellular location">
    <subcellularLocation>
        <location evidence="1">Membrane</location>
        <topology evidence="1">Multi-pass membrane protein</topology>
    </subcellularLocation>
</comment>
<protein>
    <submittedName>
        <fullName evidence="8">Aquaporin NIP7-1</fullName>
    </submittedName>
</protein>
<gene>
    <name evidence="8" type="ORF">D8674_016940</name>
</gene>
<evidence type="ECO:0000256" key="7">
    <source>
        <dbReference type="SAM" id="Phobius"/>
    </source>
</evidence>